<name>A0ABN2QR76_9ACTN</name>
<accession>A0ABN2QR76</accession>
<evidence type="ECO:0000256" key="1">
    <source>
        <dbReference type="SAM" id="MobiDB-lite"/>
    </source>
</evidence>
<dbReference type="EMBL" id="BAAAQM010000004">
    <property type="protein sequence ID" value="GAA1956983.1"/>
    <property type="molecule type" value="Genomic_DNA"/>
</dbReference>
<evidence type="ECO:0000313" key="3">
    <source>
        <dbReference type="Proteomes" id="UP001499854"/>
    </source>
</evidence>
<feature type="region of interest" description="Disordered" evidence="1">
    <location>
        <begin position="75"/>
        <end position="96"/>
    </location>
</feature>
<evidence type="ECO:0000313" key="2">
    <source>
        <dbReference type="EMBL" id="GAA1956983.1"/>
    </source>
</evidence>
<gene>
    <name evidence="2" type="ORF">GCM10009838_11170</name>
</gene>
<dbReference type="RefSeq" id="WP_344655831.1">
    <property type="nucleotide sequence ID" value="NZ_BAAAQM010000004.1"/>
</dbReference>
<proteinExistence type="predicted"/>
<reference evidence="2 3" key="1">
    <citation type="journal article" date="2019" name="Int. J. Syst. Evol. Microbiol.">
        <title>The Global Catalogue of Microorganisms (GCM) 10K type strain sequencing project: providing services to taxonomists for standard genome sequencing and annotation.</title>
        <authorList>
            <consortium name="The Broad Institute Genomics Platform"/>
            <consortium name="The Broad Institute Genome Sequencing Center for Infectious Disease"/>
            <person name="Wu L."/>
            <person name="Ma J."/>
        </authorList>
    </citation>
    <scope>NUCLEOTIDE SEQUENCE [LARGE SCALE GENOMIC DNA]</scope>
    <source>
        <strain evidence="2 3">JCM 16013</strain>
    </source>
</reference>
<protein>
    <submittedName>
        <fullName evidence="2">Uncharacterized protein</fullName>
    </submittedName>
</protein>
<dbReference type="Proteomes" id="UP001499854">
    <property type="component" value="Unassembled WGS sequence"/>
</dbReference>
<keyword evidence="3" id="KW-1185">Reference proteome</keyword>
<sequence>MLVVAGRLGTAVGPVDLGGDGRETVGAADDEVDVAPAALPAVAVDGAAVSSDDAAVDPLSDVELETSEIGVGEEEAAAGDAECFGEEHPARRPIATTATPTVARLTALAFILGLPMDGGALRLSWT</sequence>
<organism evidence="2 3">
    <name type="scientific">Catenulispora subtropica</name>
    <dbReference type="NCBI Taxonomy" id="450798"/>
    <lineage>
        <taxon>Bacteria</taxon>
        <taxon>Bacillati</taxon>
        <taxon>Actinomycetota</taxon>
        <taxon>Actinomycetes</taxon>
        <taxon>Catenulisporales</taxon>
        <taxon>Catenulisporaceae</taxon>
        <taxon>Catenulispora</taxon>
    </lineage>
</organism>
<comment type="caution">
    <text evidence="2">The sequence shown here is derived from an EMBL/GenBank/DDBJ whole genome shotgun (WGS) entry which is preliminary data.</text>
</comment>